<evidence type="ECO:0000313" key="1">
    <source>
        <dbReference type="EMBL" id="KAK3497295.1"/>
    </source>
</evidence>
<dbReference type="AlphaFoldDB" id="A0AAJ0IDM8"/>
<organism evidence="1 2">
    <name type="scientific">Neurospora hispaniola</name>
    <dbReference type="NCBI Taxonomy" id="588809"/>
    <lineage>
        <taxon>Eukaryota</taxon>
        <taxon>Fungi</taxon>
        <taxon>Dikarya</taxon>
        <taxon>Ascomycota</taxon>
        <taxon>Pezizomycotina</taxon>
        <taxon>Sordariomycetes</taxon>
        <taxon>Sordariomycetidae</taxon>
        <taxon>Sordariales</taxon>
        <taxon>Sordariaceae</taxon>
        <taxon>Neurospora</taxon>
    </lineage>
</organism>
<sequence length="241" mass="27026">MRLGLAEAVPRRPAAGLYREDAGIVKWEMGQQARQFVVEIVKLGVRLGHHSGGRDCEALGRLGRRADSVHAVANCTVAPKWKWMGFVRRYCQKPANERWRETDEGQGIPSTSRTFFAESPQSRNPVIHNIPQVGSVIWIRNRGSAPLSGRGWGRSRGKRHGDERRTTIDERVTSGGWEPDDWEKCDWCAKEAPGSAPDEVAPTSTSIIVRKDEEAGLSVCFFTFLVKRTEMKLGQVEMLEL</sequence>
<gene>
    <name evidence="1" type="ORF">B0T23DRAFT_373975</name>
</gene>
<name>A0AAJ0IDM8_9PEZI</name>
<reference evidence="1 2" key="1">
    <citation type="journal article" date="2023" name="Mol. Phylogenet. Evol.">
        <title>Genome-scale phylogeny and comparative genomics of the fungal order Sordariales.</title>
        <authorList>
            <person name="Hensen N."/>
            <person name="Bonometti L."/>
            <person name="Westerberg I."/>
            <person name="Brannstrom I.O."/>
            <person name="Guillou S."/>
            <person name="Cros-Aarteil S."/>
            <person name="Calhoun S."/>
            <person name="Haridas S."/>
            <person name="Kuo A."/>
            <person name="Mondo S."/>
            <person name="Pangilinan J."/>
            <person name="Riley R."/>
            <person name="LaButti K."/>
            <person name="Andreopoulos B."/>
            <person name="Lipzen A."/>
            <person name="Chen C."/>
            <person name="Yan M."/>
            <person name="Daum C."/>
            <person name="Ng V."/>
            <person name="Clum A."/>
            <person name="Steindorff A."/>
            <person name="Ohm R.A."/>
            <person name="Martin F."/>
            <person name="Silar P."/>
            <person name="Natvig D.O."/>
            <person name="Lalanne C."/>
            <person name="Gautier V."/>
            <person name="Ament-Velasquez S.L."/>
            <person name="Kruys A."/>
            <person name="Hutchinson M.I."/>
            <person name="Powell A.J."/>
            <person name="Barry K."/>
            <person name="Miller A.N."/>
            <person name="Grigoriev I.V."/>
            <person name="Debuchy R."/>
            <person name="Gladieux P."/>
            <person name="Hiltunen Thoren M."/>
            <person name="Johannesson H."/>
        </authorList>
    </citation>
    <scope>NUCLEOTIDE SEQUENCE [LARGE SCALE GENOMIC DNA]</scope>
    <source>
        <strain evidence="1 2">FGSC 10403</strain>
    </source>
</reference>
<proteinExistence type="predicted"/>
<dbReference type="GeneID" id="87874453"/>
<dbReference type="EMBL" id="JAULSX010000002">
    <property type="protein sequence ID" value="KAK3497295.1"/>
    <property type="molecule type" value="Genomic_DNA"/>
</dbReference>
<keyword evidence="2" id="KW-1185">Reference proteome</keyword>
<dbReference type="Proteomes" id="UP001285908">
    <property type="component" value="Unassembled WGS sequence"/>
</dbReference>
<accession>A0AAJ0IDM8</accession>
<comment type="caution">
    <text evidence="1">The sequence shown here is derived from an EMBL/GenBank/DDBJ whole genome shotgun (WGS) entry which is preliminary data.</text>
</comment>
<protein>
    <submittedName>
        <fullName evidence="1">Uncharacterized protein</fullName>
    </submittedName>
</protein>
<dbReference type="RefSeq" id="XP_062695559.1">
    <property type="nucleotide sequence ID" value="XM_062836831.1"/>
</dbReference>
<evidence type="ECO:0000313" key="2">
    <source>
        <dbReference type="Proteomes" id="UP001285908"/>
    </source>
</evidence>